<evidence type="ECO:0000259" key="3">
    <source>
        <dbReference type="Pfam" id="PF02275"/>
    </source>
</evidence>
<dbReference type="Proteomes" id="UP000515703">
    <property type="component" value="Chromosome"/>
</dbReference>
<gene>
    <name evidence="4" type="ORF">bsdcttw_41230</name>
</gene>
<organism evidence="4 5">
    <name type="scientific">Anaerocolumna chitinilytica</name>
    <dbReference type="NCBI Taxonomy" id="1727145"/>
    <lineage>
        <taxon>Bacteria</taxon>
        <taxon>Bacillati</taxon>
        <taxon>Bacillota</taxon>
        <taxon>Clostridia</taxon>
        <taxon>Lachnospirales</taxon>
        <taxon>Lachnospiraceae</taxon>
        <taxon>Anaerocolumna</taxon>
    </lineage>
</organism>
<protein>
    <recommendedName>
        <fullName evidence="3">Choloylglycine hydrolase/NAAA C-terminal domain-containing protein</fullName>
    </recommendedName>
</protein>
<dbReference type="PANTHER" id="PTHR35527:SF2">
    <property type="entry name" value="HYDROLASE"/>
    <property type="match status" value="1"/>
</dbReference>
<dbReference type="SUPFAM" id="SSF56235">
    <property type="entry name" value="N-terminal nucleophile aminohydrolases (Ntn hydrolases)"/>
    <property type="match status" value="1"/>
</dbReference>
<dbReference type="RefSeq" id="WP_185256690.1">
    <property type="nucleotide sequence ID" value="NZ_AP023368.1"/>
</dbReference>
<accession>A0A7I8DS34</accession>
<keyword evidence="5" id="KW-1185">Reference proteome</keyword>
<evidence type="ECO:0000313" key="4">
    <source>
        <dbReference type="EMBL" id="BCK01083.1"/>
    </source>
</evidence>
<dbReference type="Pfam" id="PF02275">
    <property type="entry name" value="CBAH"/>
    <property type="match status" value="1"/>
</dbReference>
<evidence type="ECO:0000256" key="1">
    <source>
        <dbReference type="ARBA" id="ARBA00006625"/>
    </source>
</evidence>
<dbReference type="AlphaFoldDB" id="A0A7I8DS34"/>
<dbReference type="PANTHER" id="PTHR35527">
    <property type="entry name" value="CHOLOYLGLYCINE HYDROLASE"/>
    <property type="match status" value="1"/>
</dbReference>
<proteinExistence type="inferred from homology"/>
<evidence type="ECO:0000313" key="5">
    <source>
        <dbReference type="Proteomes" id="UP000515703"/>
    </source>
</evidence>
<dbReference type="KEGG" id="acht:bsdcttw_41230"/>
<dbReference type="InterPro" id="IPR029132">
    <property type="entry name" value="CBAH/NAAA_C"/>
</dbReference>
<reference evidence="4 5" key="1">
    <citation type="submission" date="2020-08" db="EMBL/GenBank/DDBJ databases">
        <title>Draft genome sequencing of an Anaerocolumna strain isolated from anoxic soil subjected to BSD treatment.</title>
        <authorList>
            <person name="Uek A."/>
            <person name="Tonouchi A."/>
        </authorList>
    </citation>
    <scope>NUCLEOTIDE SEQUENCE [LARGE SCALE GENOMIC DNA]</scope>
    <source>
        <strain evidence="4 5">CTTW</strain>
    </source>
</reference>
<keyword evidence="2" id="KW-0378">Hydrolase</keyword>
<name>A0A7I8DS34_9FIRM</name>
<sequence length="318" mass="36626">MKVVYSMDKSIRVEIEKVSDRPYFSMQYYGDYCIEKYLEEGASKIEDFCNFVDKNLVNKKMNLNNKEQGCAAFTARNLEGNILFGRNMDCECAIPMRIQINDNNNYKSLAFLNMAELDWDENTYDTLETDVKLTVASPYSPKDGINEHGLAVACLTDAKAKYPQHNKVTLFDETLPRLILNKSKTVDEAIQLVDKYNLFYIIAPLHFLVADSKGDSAVIEFEDGKMAITKKNKNYQVVTNFTLYNNPNHEGFGKDRYENIESELEKRQGIISENDALELLKKNVIPGDEQWSVVYNLTKRSVLITFSGEYNNVYRYEL</sequence>
<dbReference type="Gene3D" id="3.60.60.10">
    <property type="entry name" value="Penicillin V Acylase, Chain A"/>
    <property type="match status" value="1"/>
</dbReference>
<comment type="similarity">
    <text evidence="1">Belongs to the peptidase C59 family.</text>
</comment>
<dbReference type="InterPro" id="IPR029055">
    <property type="entry name" value="Ntn_hydrolases_N"/>
</dbReference>
<dbReference type="EMBL" id="AP023368">
    <property type="protein sequence ID" value="BCK01083.1"/>
    <property type="molecule type" value="Genomic_DNA"/>
</dbReference>
<evidence type="ECO:0000256" key="2">
    <source>
        <dbReference type="ARBA" id="ARBA00022801"/>
    </source>
</evidence>
<reference evidence="4 5" key="2">
    <citation type="submission" date="2020-08" db="EMBL/GenBank/DDBJ databases">
        <authorList>
            <person name="Ueki A."/>
            <person name="Tonouchi A."/>
        </authorList>
    </citation>
    <scope>NUCLEOTIDE SEQUENCE [LARGE SCALE GENOMIC DNA]</scope>
    <source>
        <strain evidence="4 5">CTTW</strain>
    </source>
</reference>
<dbReference type="InterPro" id="IPR052193">
    <property type="entry name" value="Peptidase_C59"/>
</dbReference>
<feature type="domain" description="Choloylglycine hydrolase/NAAA C-terminal" evidence="3">
    <location>
        <begin position="70"/>
        <end position="245"/>
    </location>
</feature>
<dbReference type="GO" id="GO:0016787">
    <property type="term" value="F:hydrolase activity"/>
    <property type="evidence" value="ECO:0007669"/>
    <property type="project" value="UniProtKB-KW"/>
</dbReference>